<dbReference type="OrthoDB" id="5405781at2759"/>
<organism evidence="3 4">
    <name type="scientific">Lomentospora prolificans</name>
    <dbReference type="NCBI Taxonomy" id="41688"/>
    <lineage>
        <taxon>Eukaryota</taxon>
        <taxon>Fungi</taxon>
        <taxon>Dikarya</taxon>
        <taxon>Ascomycota</taxon>
        <taxon>Pezizomycotina</taxon>
        <taxon>Sordariomycetes</taxon>
        <taxon>Hypocreomycetidae</taxon>
        <taxon>Microascales</taxon>
        <taxon>Microascaceae</taxon>
        <taxon>Lomentospora</taxon>
    </lineage>
</organism>
<dbReference type="PANTHER" id="PTHR23028">
    <property type="entry name" value="ACETYLTRANSFERASE"/>
    <property type="match status" value="1"/>
</dbReference>
<dbReference type="AlphaFoldDB" id="A0A2N3MXJ6"/>
<proteinExistence type="predicted"/>
<keyword evidence="1" id="KW-0472">Membrane</keyword>
<dbReference type="Pfam" id="PF01757">
    <property type="entry name" value="Acyl_transf_3"/>
    <property type="match status" value="1"/>
</dbReference>
<dbReference type="EMBL" id="NLAX01001623">
    <property type="protein sequence ID" value="PKS04898.1"/>
    <property type="molecule type" value="Genomic_DNA"/>
</dbReference>
<dbReference type="InterPro" id="IPR002656">
    <property type="entry name" value="Acyl_transf_3_dom"/>
</dbReference>
<evidence type="ECO:0000313" key="4">
    <source>
        <dbReference type="Proteomes" id="UP000233524"/>
    </source>
</evidence>
<sequence length="433" mass="48948">MAIGKEGNVKWVDGLRGLASFLVVLTHIARGFDPELFGPAVSENGPARFLQWPYVRVLVQGRIGVAIFSMVTGYVCALKPIKLIRQGNREAALMSLTKSSLRRIPRLVLPTTIATLIIWVLCMLGAFEIAKHSGPGWTANTSPTRYGTVYKNVEHLVKEIIHTWTRNTNEYDPNQWTLLPLLKGSMIVYVFIVATSTLASRFRMMAALCMWFYYFLSNDAAFGMMFFWGVFLSELQNTPSANDFLTARPIISRVICVSSMVFGLCIASFPEGNTEWAAWSNNMRIIFDYILPKGADYSRFSTALGLQFIAVGLHCSPLLRDLLSNRWFLWLGKQSFAVYLLHGTIPRTVLCYMLFGLKVPEDHQNEEGNMVATHFDQPTGLQLLICTAFWLPLNYVAAYGWTTYVDPWCARVTEKLVGYVKEEDEQIIAVERK</sequence>
<dbReference type="InterPro" id="IPR050879">
    <property type="entry name" value="Acyltransferase_3"/>
</dbReference>
<feature type="transmembrane region" description="Helical" evidence="1">
    <location>
        <begin position="211"/>
        <end position="230"/>
    </location>
</feature>
<feature type="transmembrane region" description="Helical" evidence="1">
    <location>
        <begin position="178"/>
        <end position="199"/>
    </location>
</feature>
<dbReference type="STRING" id="41688.A0A2N3MXJ6"/>
<keyword evidence="1" id="KW-1133">Transmembrane helix</keyword>
<dbReference type="InParanoid" id="A0A2N3MXJ6"/>
<comment type="caution">
    <text evidence="3">The sequence shown here is derived from an EMBL/GenBank/DDBJ whole genome shotgun (WGS) entry which is preliminary data.</text>
</comment>
<evidence type="ECO:0000313" key="3">
    <source>
        <dbReference type="EMBL" id="PKS04898.1"/>
    </source>
</evidence>
<protein>
    <recommendedName>
        <fullName evidence="2">Acyltransferase 3 domain-containing protein</fullName>
    </recommendedName>
</protein>
<reference evidence="3 4" key="1">
    <citation type="journal article" date="2017" name="G3 (Bethesda)">
        <title>First Draft Genome Sequence of the Pathogenic Fungus Lomentospora prolificans (Formerly Scedosporium prolificans).</title>
        <authorList>
            <person name="Luo R."/>
            <person name="Zimin A."/>
            <person name="Workman R."/>
            <person name="Fan Y."/>
            <person name="Pertea G."/>
            <person name="Grossman N."/>
            <person name="Wear M.P."/>
            <person name="Jia B."/>
            <person name="Miller H."/>
            <person name="Casadevall A."/>
            <person name="Timp W."/>
            <person name="Zhang S.X."/>
            <person name="Salzberg S.L."/>
        </authorList>
    </citation>
    <scope>NUCLEOTIDE SEQUENCE [LARGE SCALE GENOMIC DNA]</scope>
    <source>
        <strain evidence="3 4">JHH-5317</strain>
    </source>
</reference>
<keyword evidence="4" id="KW-1185">Reference proteome</keyword>
<dbReference type="Proteomes" id="UP000233524">
    <property type="component" value="Unassembled WGS sequence"/>
</dbReference>
<feature type="domain" description="Acyltransferase 3" evidence="2">
    <location>
        <begin position="10"/>
        <end position="348"/>
    </location>
</feature>
<evidence type="ECO:0000256" key="1">
    <source>
        <dbReference type="SAM" id="Phobius"/>
    </source>
</evidence>
<gene>
    <name evidence="3" type="ORF">jhhlp_008262</name>
</gene>
<dbReference type="VEuPathDB" id="FungiDB:jhhlp_008262"/>
<feature type="transmembrane region" description="Helical" evidence="1">
    <location>
        <begin position="107"/>
        <end position="127"/>
    </location>
</feature>
<dbReference type="GO" id="GO:0016747">
    <property type="term" value="F:acyltransferase activity, transferring groups other than amino-acyl groups"/>
    <property type="evidence" value="ECO:0007669"/>
    <property type="project" value="InterPro"/>
</dbReference>
<evidence type="ECO:0000259" key="2">
    <source>
        <dbReference type="Pfam" id="PF01757"/>
    </source>
</evidence>
<feature type="transmembrane region" description="Helical" evidence="1">
    <location>
        <begin position="250"/>
        <end position="269"/>
    </location>
</feature>
<name>A0A2N3MXJ6_9PEZI</name>
<accession>A0A2N3MXJ6</accession>
<keyword evidence="1" id="KW-0812">Transmembrane</keyword>
<dbReference type="PANTHER" id="PTHR23028:SF128">
    <property type="entry name" value="ACYLTRANSFERASE 3 DOMAIN-CONTAINING PROTEIN"/>
    <property type="match status" value="1"/>
</dbReference>